<feature type="compositionally biased region" description="Basic and acidic residues" evidence="1">
    <location>
        <begin position="79"/>
        <end position="90"/>
    </location>
</feature>
<gene>
    <name evidence="2" type="ORF">D1164_09850</name>
</gene>
<keyword evidence="3" id="KW-1185">Reference proteome</keyword>
<organism evidence="2 3">
    <name type="scientific">Mariniphaga sediminis</name>
    <dbReference type="NCBI Taxonomy" id="1628158"/>
    <lineage>
        <taxon>Bacteria</taxon>
        <taxon>Pseudomonadati</taxon>
        <taxon>Bacteroidota</taxon>
        <taxon>Bacteroidia</taxon>
        <taxon>Marinilabiliales</taxon>
        <taxon>Prolixibacteraceae</taxon>
        <taxon>Mariniphaga</taxon>
    </lineage>
</organism>
<comment type="caution">
    <text evidence="2">The sequence shown here is derived from an EMBL/GenBank/DDBJ whole genome shotgun (WGS) entry which is preliminary data.</text>
</comment>
<evidence type="ECO:0000313" key="2">
    <source>
        <dbReference type="EMBL" id="RIH65418.1"/>
    </source>
</evidence>
<dbReference type="Proteomes" id="UP000266441">
    <property type="component" value="Unassembled WGS sequence"/>
</dbReference>
<evidence type="ECO:0000313" key="3">
    <source>
        <dbReference type="Proteomes" id="UP000266441"/>
    </source>
</evidence>
<accession>A0A399D2I8</accession>
<dbReference type="RefSeq" id="WP_119349799.1">
    <property type="nucleotide sequence ID" value="NZ_QWET01000006.1"/>
</dbReference>
<evidence type="ECO:0000256" key="1">
    <source>
        <dbReference type="SAM" id="MobiDB-lite"/>
    </source>
</evidence>
<protein>
    <submittedName>
        <fullName evidence="2">Uncharacterized protein</fullName>
    </submittedName>
</protein>
<dbReference type="EMBL" id="QWET01000006">
    <property type="protein sequence ID" value="RIH65418.1"/>
    <property type="molecule type" value="Genomic_DNA"/>
</dbReference>
<reference evidence="2 3" key="1">
    <citation type="journal article" date="2015" name="Int. J. Syst. Evol. Microbiol.">
        <title>Mariniphaga sediminis sp. nov., isolated from coastal sediment.</title>
        <authorList>
            <person name="Wang F.Q."/>
            <person name="Shen Q.Y."/>
            <person name="Chen G.J."/>
            <person name="Du Z.J."/>
        </authorList>
    </citation>
    <scope>NUCLEOTIDE SEQUENCE [LARGE SCALE GENOMIC DNA]</scope>
    <source>
        <strain evidence="2 3">SY21</strain>
    </source>
</reference>
<dbReference type="AlphaFoldDB" id="A0A399D2I8"/>
<proteinExistence type="predicted"/>
<name>A0A399D2I8_9BACT</name>
<sequence length="90" mass="10240">MSTEKNYTENKATIRMMWLNRYILHPVGASCKHVGRPAYFYPALHGFYAFLRSSITKYKSRKGEKAAGTTQNAAGSKKRPQEMHKVTQDG</sequence>
<feature type="region of interest" description="Disordered" evidence="1">
    <location>
        <begin position="60"/>
        <end position="90"/>
    </location>
</feature>